<name>A0ABX0JK98_9BACL</name>
<evidence type="ECO:0000313" key="2">
    <source>
        <dbReference type="EMBL" id="NHN35562.1"/>
    </source>
</evidence>
<sequence>MFENLLPVVFKNFIDSIFSPPLSFLQMAIDNMNRISLIAGKGINLNHYFGFFSYLPGSLQAVVNSLLGAIIFLAMLQLLKASVRIYILVKDGVKWW</sequence>
<reference evidence="2" key="1">
    <citation type="submission" date="2020-03" db="EMBL/GenBank/DDBJ databases">
        <title>Draft sequencing of Paenibacilllus sp. S3N08.</title>
        <authorList>
            <person name="Kim D.-U."/>
        </authorList>
    </citation>
    <scope>NUCLEOTIDE SEQUENCE</scope>
    <source>
        <strain evidence="2">S3N08</strain>
    </source>
</reference>
<dbReference type="EMBL" id="JAAOIW010000043">
    <property type="protein sequence ID" value="NHN35562.1"/>
    <property type="molecule type" value="Genomic_DNA"/>
</dbReference>
<proteinExistence type="predicted"/>
<evidence type="ECO:0000313" key="3">
    <source>
        <dbReference type="Proteomes" id="UP001165962"/>
    </source>
</evidence>
<keyword evidence="1" id="KW-0812">Transmembrane</keyword>
<protein>
    <submittedName>
        <fullName evidence="2">Uncharacterized protein</fullName>
    </submittedName>
</protein>
<organism evidence="2 3">
    <name type="scientific">Paenibacillus agricola</name>
    <dbReference type="NCBI Taxonomy" id="2716264"/>
    <lineage>
        <taxon>Bacteria</taxon>
        <taxon>Bacillati</taxon>
        <taxon>Bacillota</taxon>
        <taxon>Bacilli</taxon>
        <taxon>Bacillales</taxon>
        <taxon>Paenibacillaceae</taxon>
        <taxon>Paenibacillus</taxon>
    </lineage>
</organism>
<keyword evidence="3" id="KW-1185">Reference proteome</keyword>
<comment type="caution">
    <text evidence="2">The sequence shown here is derived from an EMBL/GenBank/DDBJ whole genome shotgun (WGS) entry which is preliminary data.</text>
</comment>
<keyword evidence="1" id="KW-1133">Transmembrane helix</keyword>
<keyword evidence="1" id="KW-0472">Membrane</keyword>
<feature type="transmembrane region" description="Helical" evidence="1">
    <location>
        <begin position="61"/>
        <end position="79"/>
    </location>
</feature>
<accession>A0ABX0JK98</accession>
<evidence type="ECO:0000256" key="1">
    <source>
        <dbReference type="SAM" id="Phobius"/>
    </source>
</evidence>
<dbReference type="Proteomes" id="UP001165962">
    <property type="component" value="Unassembled WGS sequence"/>
</dbReference>
<dbReference type="RefSeq" id="WP_166158653.1">
    <property type="nucleotide sequence ID" value="NZ_JAAOIW010000043.1"/>
</dbReference>
<gene>
    <name evidence="2" type="ORF">G9U52_38405</name>
</gene>